<dbReference type="EMBL" id="GEZM01062271">
    <property type="protein sequence ID" value="JAV69892.1"/>
    <property type="molecule type" value="Transcribed_RNA"/>
</dbReference>
<evidence type="ECO:0000313" key="3">
    <source>
        <dbReference type="EMBL" id="JAV69893.1"/>
    </source>
</evidence>
<dbReference type="Pfam" id="PF21788">
    <property type="entry name" value="TNP-like_GBD"/>
    <property type="match status" value="1"/>
</dbReference>
<dbReference type="EMBL" id="GEZM01062270">
    <property type="protein sequence ID" value="JAV69893.1"/>
    <property type="molecule type" value="Transcribed_RNA"/>
</dbReference>
<evidence type="ECO:0008006" key="4">
    <source>
        <dbReference type="Google" id="ProtNLM"/>
    </source>
</evidence>
<proteinExistence type="predicted"/>
<dbReference type="PANTHER" id="PTHR47577">
    <property type="entry name" value="THAP DOMAIN-CONTAINING PROTEIN 6"/>
    <property type="match status" value="1"/>
</dbReference>
<feature type="domain" description="Transposable element P transposase-like GTP-binding insertion" evidence="1">
    <location>
        <begin position="7"/>
        <end position="105"/>
    </location>
</feature>
<accession>A0A1Y1L864</accession>
<name>A0A1Y1L864_PHOPY</name>
<dbReference type="AlphaFoldDB" id="A0A1Y1L864"/>
<evidence type="ECO:0000259" key="1">
    <source>
        <dbReference type="Pfam" id="PF21788"/>
    </source>
</evidence>
<dbReference type="PANTHER" id="PTHR47577:SF2">
    <property type="entry name" value="THAP DOMAIN CONTAINING 9"/>
    <property type="match status" value="1"/>
</dbReference>
<reference evidence="3" key="1">
    <citation type="journal article" date="2016" name="Sci. Rep.">
        <title>Molecular characterization of firefly nuptial gifts: a multi-omics approach sheds light on postcopulatory sexual selection.</title>
        <authorList>
            <person name="Al-Wathiqui N."/>
            <person name="Fallon T.R."/>
            <person name="South A."/>
            <person name="Weng J.K."/>
            <person name="Lewis S.M."/>
        </authorList>
    </citation>
    <scope>NUCLEOTIDE SEQUENCE</scope>
</reference>
<sequence length="348" mass="39696">MNCKLQFIVNKEHVAWTDLIDTYKIDSKSKTTRSTYVQNYARTPQPQQLSENASEIFSHTVAAAIKSAQELGQLKSTTSFATATFIENINNIFDALNSRVLRDANPYKRPLSIYNSKTEDVLEAGLVLFENIEVYENNRQRKNIYCLKGFQCTIKAILLLWNKLKKEQVKYLLTNFTNQDPLENVFSVVRNCSGYNPNPTIRQFRISMERIISIRLKSNLGNSNCEIDDSEHLDLDVDIPMANNESNSEMSGNISFLRQVSELNKSSNIENSEKVIQNKENIGPIPEKPTLELSSNIYVAGYLAHTLLKHHDCEICKPIILKSDNASINKSEYFCFKRTTVVTNLFIS</sequence>
<protein>
    <recommendedName>
        <fullName evidence="4">Transposable element P transposase</fullName>
    </recommendedName>
</protein>
<feature type="domain" description="Transposable element P transposase-like RNase H C-terminal" evidence="2">
    <location>
        <begin position="178"/>
        <end position="205"/>
    </location>
</feature>
<dbReference type="InterPro" id="IPR048367">
    <property type="entry name" value="TNP-like_RNaseH_C"/>
</dbReference>
<dbReference type="InterPro" id="IPR048366">
    <property type="entry name" value="TNP-like_GBD"/>
</dbReference>
<organism evidence="3">
    <name type="scientific">Photinus pyralis</name>
    <name type="common">Common eastern firefly</name>
    <name type="synonym">Lampyris pyralis</name>
    <dbReference type="NCBI Taxonomy" id="7054"/>
    <lineage>
        <taxon>Eukaryota</taxon>
        <taxon>Metazoa</taxon>
        <taxon>Ecdysozoa</taxon>
        <taxon>Arthropoda</taxon>
        <taxon>Hexapoda</taxon>
        <taxon>Insecta</taxon>
        <taxon>Pterygota</taxon>
        <taxon>Neoptera</taxon>
        <taxon>Endopterygota</taxon>
        <taxon>Coleoptera</taxon>
        <taxon>Polyphaga</taxon>
        <taxon>Elateriformia</taxon>
        <taxon>Elateroidea</taxon>
        <taxon>Lampyridae</taxon>
        <taxon>Lampyrinae</taxon>
        <taxon>Photinus</taxon>
    </lineage>
</organism>
<dbReference type="Pfam" id="PF21789">
    <property type="entry name" value="TNP-like_RNaseH_C"/>
    <property type="match status" value="1"/>
</dbReference>
<evidence type="ECO:0000259" key="2">
    <source>
        <dbReference type="Pfam" id="PF21789"/>
    </source>
</evidence>